<dbReference type="EMBL" id="BIFS01000001">
    <property type="protein sequence ID" value="GCE18574.1"/>
    <property type="molecule type" value="Genomic_DNA"/>
</dbReference>
<proteinExistence type="predicted"/>
<feature type="transmembrane region" description="Helical" evidence="1">
    <location>
        <begin position="111"/>
        <end position="128"/>
    </location>
</feature>
<protein>
    <submittedName>
        <fullName evidence="2">Uncharacterized protein</fullName>
    </submittedName>
</protein>
<evidence type="ECO:0000313" key="2">
    <source>
        <dbReference type="EMBL" id="GCE18574.1"/>
    </source>
</evidence>
<name>A0A402AHR2_9CHLR</name>
<organism evidence="2 3">
    <name type="scientific">Dictyobacter kobayashii</name>
    <dbReference type="NCBI Taxonomy" id="2014872"/>
    <lineage>
        <taxon>Bacteria</taxon>
        <taxon>Bacillati</taxon>
        <taxon>Chloroflexota</taxon>
        <taxon>Ktedonobacteria</taxon>
        <taxon>Ktedonobacterales</taxon>
        <taxon>Dictyobacteraceae</taxon>
        <taxon>Dictyobacter</taxon>
    </lineage>
</organism>
<evidence type="ECO:0000313" key="3">
    <source>
        <dbReference type="Proteomes" id="UP000287188"/>
    </source>
</evidence>
<comment type="caution">
    <text evidence="2">The sequence shown here is derived from an EMBL/GenBank/DDBJ whole genome shotgun (WGS) entry which is preliminary data.</text>
</comment>
<dbReference type="Proteomes" id="UP000287188">
    <property type="component" value="Unassembled WGS sequence"/>
</dbReference>
<keyword evidence="1" id="KW-0812">Transmembrane</keyword>
<sequence length="155" mass="18509">MQKPIPFYLRKAENAYNFFVTMEASNTSFTIEDIVQSTGYKDSVVSRYIRMKWRKWFIEPAGNGTYRCTSALHNHSKTFFIRQLSQGIDFPEPPSRSHAVNVEQPLTAFDTTGYLIIIAVLIIIAAFYKISYRWRYELNLWYWKQWWSMWWPLAL</sequence>
<keyword evidence="3" id="KW-1185">Reference proteome</keyword>
<gene>
    <name evidence="2" type="ORF">KDK_23740</name>
</gene>
<reference evidence="3" key="1">
    <citation type="submission" date="2018-12" db="EMBL/GenBank/DDBJ databases">
        <title>Tengunoibacter tsumagoiensis gen. nov., sp. nov., Dictyobacter kobayashii sp. nov., D. alpinus sp. nov., and D. joshuensis sp. nov. and description of Dictyobacteraceae fam. nov. within the order Ktedonobacterales isolated from Tengu-no-mugimeshi.</title>
        <authorList>
            <person name="Wang C.M."/>
            <person name="Zheng Y."/>
            <person name="Sakai Y."/>
            <person name="Toyoda A."/>
            <person name="Minakuchi Y."/>
            <person name="Abe K."/>
            <person name="Yokota A."/>
            <person name="Yabe S."/>
        </authorList>
    </citation>
    <scope>NUCLEOTIDE SEQUENCE [LARGE SCALE GENOMIC DNA]</scope>
    <source>
        <strain evidence="3">Uno11</strain>
    </source>
</reference>
<keyword evidence="1" id="KW-0472">Membrane</keyword>
<dbReference type="AlphaFoldDB" id="A0A402AHR2"/>
<keyword evidence="1" id="KW-1133">Transmembrane helix</keyword>
<accession>A0A402AHR2</accession>
<evidence type="ECO:0000256" key="1">
    <source>
        <dbReference type="SAM" id="Phobius"/>
    </source>
</evidence>